<sequence>MPQSERNTLATNLWDLITQAKEKNIPKSAIVIQSGVPHNQSAPVNALGGYCLAPAHRDKRTVRPRLYAHPRNYLRLAIAAAELVQLPRHDAILKLTEGSNHFSDQEPLGEDEFAPAEAIWRLLKLRLAVIVERLQLKQFFKAADSLSAAYECETFEKTARWKQNRTGLATSYWPSAYLCTVIKASEPARCMYADIGEEIEGIVHAVERVSLTLGWSAAGWIIAYLESHPGIAVHAYEGKREPQFDFRVSGETFTELNVGNVRFKIEGGRKITIPDSGPGDWPFRRDPRIRFDSLTPRQLASTLLETKLLPTPNQTLTPEIDTTALLAPPDSLLAILEAQLLGRECDWPHAKTRCFLDELEKDALYLKTGFEAWQQANLEVAKRDHRLKRDEAMAELARLQGGTSAE</sequence>
<comment type="caution">
    <text evidence="1">The sequence shown here is derived from an EMBL/GenBank/DDBJ whole genome shotgun (WGS) entry which is preliminary data.</text>
</comment>
<name>A0AAD2J3J2_ACHAE</name>
<organism evidence="1 2">
    <name type="scientific">Achromobacter aegrifaciens</name>
    <dbReference type="NCBI Taxonomy" id="1287736"/>
    <lineage>
        <taxon>Bacteria</taxon>
        <taxon>Pseudomonadati</taxon>
        <taxon>Pseudomonadota</taxon>
        <taxon>Betaproteobacteria</taxon>
        <taxon>Burkholderiales</taxon>
        <taxon>Alcaligenaceae</taxon>
        <taxon>Achromobacter</taxon>
    </lineage>
</organism>
<evidence type="ECO:0000313" key="2">
    <source>
        <dbReference type="Proteomes" id="UP000044098"/>
    </source>
</evidence>
<protein>
    <submittedName>
        <fullName evidence="1">Uncharacterized protein</fullName>
    </submittedName>
</protein>
<dbReference type="EMBL" id="CYTK01000008">
    <property type="protein sequence ID" value="CUJ58181.1"/>
    <property type="molecule type" value="Genomic_DNA"/>
</dbReference>
<proteinExistence type="predicted"/>
<dbReference type="Proteomes" id="UP000044098">
    <property type="component" value="Unassembled WGS sequence"/>
</dbReference>
<accession>A0AAD2J3J2</accession>
<gene>
    <name evidence="1" type="ORF">ERS370000_04690</name>
</gene>
<evidence type="ECO:0000313" key="1">
    <source>
        <dbReference type="EMBL" id="CUJ58181.1"/>
    </source>
</evidence>
<dbReference type="AlphaFoldDB" id="A0AAD2J3J2"/>
<reference evidence="1 2" key="1">
    <citation type="submission" date="2015-09" db="EMBL/GenBank/DDBJ databases">
        <authorList>
            <consortium name="Pathogen Informatics"/>
        </authorList>
    </citation>
    <scope>NUCLEOTIDE SEQUENCE [LARGE SCALE GENOMIC DNA]</scope>
    <source>
        <strain evidence="1 2">2789STDY5608625</strain>
    </source>
</reference>